<reference evidence="3" key="1">
    <citation type="journal article" date="2018" name="Gigascience">
        <title>Genome assembly of the Pink Ipe (Handroanthus impetiginosus, Bignoniaceae), a highly valued, ecologically keystone Neotropical timber forest tree.</title>
        <authorList>
            <person name="Silva-Junior O.B."/>
            <person name="Grattapaglia D."/>
            <person name="Novaes E."/>
            <person name="Collevatti R.G."/>
        </authorList>
    </citation>
    <scope>NUCLEOTIDE SEQUENCE [LARGE SCALE GENOMIC DNA]</scope>
    <source>
        <strain evidence="3">cv. UFG-1</strain>
    </source>
</reference>
<dbReference type="OrthoDB" id="441812at2759"/>
<dbReference type="PANTHER" id="PTHR13271">
    <property type="entry name" value="UNCHARACTERIZED PUTATIVE METHYLTRANSFERASE"/>
    <property type="match status" value="1"/>
</dbReference>
<dbReference type="EMBL" id="NKXS01000241">
    <property type="protein sequence ID" value="PIN25431.1"/>
    <property type="molecule type" value="Genomic_DNA"/>
</dbReference>
<dbReference type="AlphaFoldDB" id="A0A2G9I6P6"/>
<dbReference type="STRING" id="429701.A0A2G9I6P6"/>
<organism evidence="2 3">
    <name type="scientific">Handroanthus impetiginosus</name>
    <dbReference type="NCBI Taxonomy" id="429701"/>
    <lineage>
        <taxon>Eukaryota</taxon>
        <taxon>Viridiplantae</taxon>
        <taxon>Streptophyta</taxon>
        <taxon>Embryophyta</taxon>
        <taxon>Tracheophyta</taxon>
        <taxon>Spermatophyta</taxon>
        <taxon>Magnoliopsida</taxon>
        <taxon>eudicotyledons</taxon>
        <taxon>Gunneridae</taxon>
        <taxon>Pentapetalae</taxon>
        <taxon>asterids</taxon>
        <taxon>lamiids</taxon>
        <taxon>Lamiales</taxon>
        <taxon>Bignoniaceae</taxon>
        <taxon>Crescentiina</taxon>
        <taxon>Tabebuia alliance</taxon>
        <taxon>Handroanthus</taxon>
    </lineage>
</organism>
<dbReference type="GO" id="GO:0016279">
    <property type="term" value="F:protein-lysine N-methyltransferase activity"/>
    <property type="evidence" value="ECO:0007669"/>
    <property type="project" value="TreeGrafter"/>
</dbReference>
<feature type="region of interest" description="Disordered" evidence="1">
    <location>
        <begin position="18"/>
        <end position="49"/>
    </location>
</feature>
<dbReference type="PANTHER" id="PTHR13271:SF34">
    <property type="entry name" value="N-LYSINE METHYLTRANSFERASE SETD6"/>
    <property type="match status" value="1"/>
</dbReference>
<sequence>MVPLADLFNHKTAAEDVHFTSVSSSSESDSDADNGKRDANNQNDGDDEAIASDIHSETGAFDGDDLELATSGDDITSMKMIMVKDVKAGDEVFNTYGSLGNAALLHRYGFTEPDNPFDILNIDLDIVIHWSLSLFSNRHGRRRLSLWRKLDYSGCVSQDSEYFEISFDGEPQVELLILLYIMLLPDDEFHELELSLSTICDVKETLRLCLFGKESSPCTEDSRLRTKLLLTQGVCRALFSLADARESYHGPNSLEVDIRSFNECCCATDPKLYYSLILRISERRMIEKLKSFAASGGGTLGTAKET</sequence>
<dbReference type="SUPFAM" id="SSF82199">
    <property type="entry name" value="SET domain"/>
    <property type="match status" value="1"/>
</dbReference>
<keyword evidence="3" id="KW-1185">Reference proteome</keyword>
<proteinExistence type="predicted"/>
<protein>
    <recommendedName>
        <fullName evidence="4">SET domain-containing protein</fullName>
    </recommendedName>
</protein>
<evidence type="ECO:0000256" key="1">
    <source>
        <dbReference type="SAM" id="MobiDB-lite"/>
    </source>
</evidence>
<gene>
    <name evidence="2" type="ORF">CDL12_01822</name>
</gene>
<evidence type="ECO:0008006" key="4">
    <source>
        <dbReference type="Google" id="ProtNLM"/>
    </source>
</evidence>
<dbReference type="InterPro" id="IPR050600">
    <property type="entry name" value="SETD3_SETD6_MTase"/>
</dbReference>
<comment type="caution">
    <text evidence="2">The sequence shown here is derived from an EMBL/GenBank/DDBJ whole genome shotgun (WGS) entry which is preliminary data.</text>
</comment>
<accession>A0A2G9I6P6</accession>
<dbReference type="Gene3D" id="3.90.1410.10">
    <property type="entry name" value="set domain protein methyltransferase, domain 1"/>
    <property type="match status" value="1"/>
</dbReference>
<dbReference type="Proteomes" id="UP000231279">
    <property type="component" value="Unassembled WGS sequence"/>
</dbReference>
<dbReference type="GO" id="GO:0005634">
    <property type="term" value="C:nucleus"/>
    <property type="evidence" value="ECO:0007669"/>
    <property type="project" value="TreeGrafter"/>
</dbReference>
<evidence type="ECO:0000313" key="2">
    <source>
        <dbReference type="EMBL" id="PIN25431.1"/>
    </source>
</evidence>
<evidence type="ECO:0000313" key="3">
    <source>
        <dbReference type="Proteomes" id="UP000231279"/>
    </source>
</evidence>
<name>A0A2G9I6P6_9LAMI</name>
<dbReference type="InterPro" id="IPR046341">
    <property type="entry name" value="SET_dom_sf"/>
</dbReference>